<proteinExistence type="predicted"/>
<dbReference type="AlphaFoldDB" id="A0A380DJ86"/>
<dbReference type="Pfam" id="PF21132">
    <property type="entry name" value="MFD_D3"/>
    <property type="match status" value="1"/>
</dbReference>
<reference evidence="2 3" key="1">
    <citation type="submission" date="2018-06" db="EMBL/GenBank/DDBJ databases">
        <authorList>
            <consortium name="Pathogen Informatics"/>
            <person name="Doyle S."/>
        </authorList>
    </citation>
    <scope>NUCLEOTIDE SEQUENCE [LARGE SCALE GENOMIC DNA]</scope>
    <source>
        <strain evidence="2 3">NCTC5664</strain>
    </source>
</reference>
<name>A0A380DJ86_STAAU</name>
<dbReference type="GO" id="GO:0016787">
    <property type="term" value="F:hydrolase activity"/>
    <property type="evidence" value="ECO:0007669"/>
    <property type="project" value="UniProtKB-KW"/>
</dbReference>
<dbReference type="EMBL" id="UHAQ01000002">
    <property type="protein sequence ID" value="SUK31459.1"/>
    <property type="molecule type" value="Genomic_DNA"/>
</dbReference>
<dbReference type="InterPro" id="IPR048635">
    <property type="entry name" value="MFD_D3"/>
</dbReference>
<gene>
    <name evidence="2" type="primary">mfd_3</name>
    <name evidence="2" type="ORF">NCTC5664_00177</name>
</gene>
<dbReference type="Proteomes" id="UP000254502">
    <property type="component" value="Unassembled WGS sequence"/>
</dbReference>
<evidence type="ECO:0000259" key="1">
    <source>
        <dbReference type="Pfam" id="PF21132"/>
    </source>
</evidence>
<dbReference type="InterPro" id="IPR027417">
    <property type="entry name" value="P-loop_NTPase"/>
</dbReference>
<feature type="domain" description="Transcription-repair-coupling factor D3" evidence="1">
    <location>
        <begin position="2"/>
        <end position="61"/>
    </location>
</feature>
<accession>A0A380DJ86</accession>
<protein>
    <submittedName>
        <fullName evidence="2">Transcription-repair coupling factor</fullName>
        <ecNumber evidence="2">3.6.4.-</ecNumber>
    </submittedName>
</protein>
<keyword evidence="2" id="KW-0378">Hydrolase</keyword>
<dbReference type="SUPFAM" id="SSF52540">
    <property type="entry name" value="P-loop containing nucleoside triphosphate hydrolases"/>
    <property type="match status" value="1"/>
</dbReference>
<organism evidence="2 3">
    <name type="scientific">Staphylococcus aureus</name>
    <dbReference type="NCBI Taxonomy" id="1280"/>
    <lineage>
        <taxon>Bacteria</taxon>
        <taxon>Bacillati</taxon>
        <taxon>Bacillota</taxon>
        <taxon>Bacilli</taxon>
        <taxon>Bacillales</taxon>
        <taxon>Staphylococcaceae</taxon>
        <taxon>Staphylococcus</taxon>
    </lineage>
</organism>
<dbReference type="EC" id="3.6.4.-" evidence="2"/>
<sequence>MVETETKVERMQAMLSEMHIPSITKLHRSMSSGQAVIIEGSLSEGFELPDMGLVVITERELFKSKQKKQRKRTKAISNAEKIKSYKI</sequence>
<evidence type="ECO:0000313" key="3">
    <source>
        <dbReference type="Proteomes" id="UP000254502"/>
    </source>
</evidence>
<evidence type="ECO:0000313" key="2">
    <source>
        <dbReference type="EMBL" id="SUK31459.1"/>
    </source>
</evidence>